<dbReference type="PANTHER" id="PTHR35694">
    <property type="entry name" value="DENEDDYLASE"/>
    <property type="match status" value="1"/>
</dbReference>
<keyword evidence="1" id="KW-1133">Transmembrane helix</keyword>
<feature type="transmembrane region" description="Helical" evidence="1">
    <location>
        <begin position="373"/>
        <end position="394"/>
    </location>
</feature>
<gene>
    <name evidence="2" type="ORF">F8388_012619</name>
</gene>
<evidence type="ECO:0000256" key="1">
    <source>
        <dbReference type="SAM" id="Phobius"/>
    </source>
</evidence>
<dbReference type="PANTHER" id="PTHR35694:SF1">
    <property type="entry name" value="DENEDDYLASE"/>
    <property type="match status" value="1"/>
</dbReference>
<evidence type="ECO:0000313" key="3">
    <source>
        <dbReference type="Proteomes" id="UP000525078"/>
    </source>
</evidence>
<dbReference type="Proteomes" id="UP000525078">
    <property type="component" value="Unassembled WGS sequence"/>
</dbReference>
<name>A0A7J6HFD1_CANSA</name>
<sequence length="657" mass="73135">MAFLYTLTLHTPLLPVRPRYVFLYPNPQSIFPNFPLRSVRNYVPVLAHASSSNAIPGTEQEVLRQVVDSGENSLPCVRTYENDLARLTLVGAVDFEQGLTAAAADGGQAAAEHIDNGMPAMVVETVYPGALDQHSTVSTRLFLPASKVIEKASRLRRSFNDDIFSGATSKNILAMTFRQVVLQQLWSFELVIFRPGTERNMEDLENLREVAASFTLRSSDEGVISVLAEAVCMSALQSTERNFLDSYLGGSASNLFNWLQKPSQVVSKDSSVKITKLFEDEIVENAKSLLENYHSTKGQFKPGGNKSKNNWWKPSVHSKLEKIGGRQFIAWTIEHIPAYQIQIDADRHKEVKFEGWRKSSDNRWEVLLTHSQMVLHSLLLVASDFAFDVMCLIFKLQHIVKYTSAGLSDIVDMYYEDLYSLPSKELSCGVVGNYTNLPTKKRSSILLKMLFVTIASGFFVIATSALGQLCFPHVKFGKYSWERRSLQPSTAESVQLHQSLDDAELESFCISVVKKIKDDLCWPGDIITERNVGVWAGELPEFLVKAIENDSNSKDGSTTSFIENIDANIKTSAQDIASYQVVLSLDGKLIGFQPMSRVAVNQWAANPLAKELYGGKKLSPGLIEPSLKIHYPSGIVVIELLMSIKPDAFFALARPGR</sequence>
<protein>
    <submittedName>
        <fullName evidence="2">Uncharacterized protein</fullName>
    </submittedName>
</protein>
<organism evidence="2 3">
    <name type="scientific">Cannabis sativa</name>
    <name type="common">Hemp</name>
    <name type="synonym">Marijuana</name>
    <dbReference type="NCBI Taxonomy" id="3483"/>
    <lineage>
        <taxon>Eukaryota</taxon>
        <taxon>Viridiplantae</taxon>
        <taxon>Streptophyta</taxon>
        <taxon>Embryophyta</taxon>
        <taxon>Tracheophyta</taxon>
        <taxon>Spermatophyta</taxon>
        <taxon>Magnoliopsida</taxon>
        <taxon>eudicotyledons</taxon>
        <taxon>Gunneridae</taxon>
        <taxon>Pentapetalae</taxon>
        <taxon>rosids</taxon>
        <taxon>fabids</taxon>
        <taxon>Rosales</taxon>
        <taxon>Cannabaceae</taxon>
        <taxon>Cannabis</taxon>
    </lineage>
</organism>
<keyword evidence="1" id="KW-0472">Membrane</keyword>
<keyword evidence="1" id="KW-0812">Transmembrane</keyword>
<evidence type="ECO:0000313" key="2">
    <source>
        <dbReference type="EMBL" id="KAF4393110.1"/>
    </source>
</evidence>
<feature type="transmembrane region" description="Helical" evidence="1">
    <location>
        <begin position="445"/>
        <end position="466"/>
    </location>
</feature>
<dbReference type="AlphaFoldDB" id="A0A7J6HFD1"/>
<dbReference type="EMBL" id="JAATIP010000015">
    <property type="protein sequence ID" value="KAF4393110.1"/>
    <property type="molecule type" value="Genomic_DNA"/>
</dbReference>
<reference evidence="2 3" key="1">
    <citation type="journal article" date="2020" name="bioRxiv">
        <title>Sequence and annotation of 42 cannabis genomes reveals extensive copy number variation in cannabinoid synthesis and pathogen resistance genes.</title>
        <authorList>
            <person name="Mckernan K.J."/>
            <person name="Helbert Y."/>
            <person name="Kane L.T."/>
            <person name="Ebling H."/>
            <person name="Zhang L."/>
            <person name="Liu B."/>
            <person name="Eaton Z."/>
            <person name="Mclaughlin S."/>
            <person name="Kingan S."/>
            <person name="Baybayan P."/>
            <person name="Concepcion G."/>
            <person name="Jordan M."/>
            <person name="Riva A."/>
            <person name="Barbazuk W."/>
            <person name="Harkins T."/>
        </authorList>
    </citation>
    <scope>NUCLEOTIDE SEQUENCE [LARGE SCALE GENOMIC DNA]</scope>
    <source>
        <strain evidence="3">cv. Jamaican Lion 4</strain>
        <tissue evidence="2">Leaf</tissue>
    </source>
</reference>
<comment type="caution">
    <text evidence="2">The sequence shown here is derived from an EMBL/GenBank/DDBJ whole genome shotgun (WGS) entry which is preliminary data.</text>
</comment>
<proteinExistence type="predicted"/>
<accession>A0A7J6HFD1</accession>